<feature type="transmembrane region" description="Helical" evidence="8">
    <location>
        <begin position="964"/>
        <end position="984"/>
    </location>
</feature>
<keyword evidence="5 8" id="KW-0812">Transmembrane</keyword>
<evidence type="ECO:0000256" key="6">
    <source>
        <dbReference type="ARBA" id="ARBA00022989"/>
    </source>
</evidence>
<dbReference type="Gene3D" id="1.20.1640.10">
    <property type="entry name" value="Multidrug efflux transporter AcrB transmembrane domain"/>
    <property type="match status" value="2"/>
</dbReference>
<protein>
    <submittedName>
        <fullName evidence="9">Cobalt-zinc-cadmium resistance protein CzcA</fullName>
    </submittedName>
</protein>
<keyword evidence="6 8" id="KW-1133">Transmembrane helix</keyword>
<dbReference type="NCBIfam" id="TIGR00914">
    <property type="entry name" value="2A0601"/>
    <property type="match status" value="1"/>
</dbReference>
<dbReference type="SUPFAM" id="SSF82693">
    <property type="entry name" value="Multidrug efflux transporter AcrB pore domain, PN1, PN2, PC1 and PC2 subdomains"/>
    <property type="match status" value="3"/>
</dbReference>
<feature type="transmembrane region" description="Helical" evidence="8">
    <location>
        <begin position="919"/>
        <end position="943"/>
    </location>
</feature>
<dbReference type="EMBL" id="JACIER010000001">
    <property type="protein sequence ID" value="MBB4042494.1"/>
    <property type="molecule type" value="Genomic_DNA"/>
</dbReference>
<comment type="similarity">
    <text evidence="2">Belongs to the resistance-nodulation-cell division (RND) (TC 2.A.6) family.</text>
</comment>
<evidence type="ECO:0000256" key="5">
    <source>
        <dbReference type="ARBA" id="ARBA00022692"/>
    </source>
</evidence>
<dbReference type="InterPro" id="IPR001036">
    <property type="entry name" value="Acrflvin-R"/>
</dbReference>
<dbReference type="SUPFAM" id="SSF82866">
    <property type="entry name" value="Multidrug efflux transporter AcrB transmembrane domain"/>
    <property type="match status" value="2"/>
</dbReference>
<dbReference type="RefSeq" id="WP_044159606.1">
    <property type="nucleotide sequence ID" value="NZ_JACIER010000001.1"/>
</dbReference>
<evidence type="ECO:0000313" key="10">
    <source>
        <dbReference type="Proteomes" id="UP000560658"/>
    </source>
</evidence>
<dbReference type="SUPFAM" id="SSF82714">
    <property type="entry name" value="Multidrug efflux transporter AcrB TolC docking domain, DN and DC subdomains"/>
    <property type="match status" value="2"/>
</dbReference>
<comment type="subcellular location">
    <subcellularLocation>
        <location evidence="1">Cell membrane</location>
        <topology evidence="1">Multi-pass membrane protein</topology>
    </subcellularLocation>
</comment>
<evidence type="ECO:0000313" key="9">
    <source>
        <dbReference type="EMBL" id="MBB4042494.1"/>
    </source>
</evidence>
<feature type="transmembrane region" description="Helical" evidence="8">
    <location>
        <begin position="893"/>
        <end position="913"/>
    </location>
</feature>
<evidence type="ECO:0000256" key="7">
    <source>
        <dbReference type="ARBA" id="ARBA00023136"/>
    </source>
</evidence>
<feature type="transmembrane region" description="Helical" evidence="8">
    <location>
        <begin position="534"/>
        <end position="552"/>
    </location>
</feature>
<dbReference type="Gene3D" id="3.30.70.1320">
    <property type="entry name" value="Multidrug efflux transporter AcrB pore domain like"/>
    <property type="match status" value="1"/>
</dbReference>
<evidence type="ECO:0000256" key="3">
    <source>
        <dbReference type="ARBA" id="ARBA00022448"/>
    </source>
</evidence>
<keyword evidence="10" id="KW-1185">Reference proteome</keyword>
<dbReference type="InterPro" id="IPR027463">
    <property type="entry name" value="AcrB_DN_DC_subdom"/>
</dbReference>
<accession>A0A840CYJ3</accession>
<comment type="caution">
    <text evidence="9">The sequence shown here is derived from an EMBL/GenBank/DDBJ whole genome shotgun (WGS) entry which is preliminary data.</text>
</comment>
<dbReference type="AlphaFoldDB" id="A0A840CYJ3"/>
<proteinExistence type="inferred from homology"/>
<feature type="transmembrane region" description="Helical" evidence="8">
    <location>
        <begin position="393"/>
        <end position="414"/>
    </location>
</feature>
<gene>
    <name evidence="9" type="ORF">GGR06_000253</name>
</gene>
<keyword evidence="3" id="KW-0813">Transport</keyword>
<organism evidence="9 10">
    <name type="scientific">Bacteroides reticulotermitis</name>
    <dbReference type="NCBI Taxonomy" id="1133319"/>
    <lineage>
        <taxon>Bacteria</taxon>
        <taxon>Pseudomonadati</taxon>
        <taxon>Bacteroidota</taxon>
        <taxon>Bacteroidia</taxon>
        <taxon>Bacteroidales</taxon>
        <taxon>Bacteroidaceae</taxon>
        <taxon>Bacteroides</taxon>
    </lineage>
</organism>
<dbReference type="PRINTS" id="PR00702">
    <property type="entry name" value="ACRIFLAVINRP"/>
</dbReference>
<feature type="transmembrane region" description="Helical" evidence="8">
    <location>
        <begin position="469"/>
        <end position="492"/>
    </location>
</feature>
<name>A0A840CYJ3_9BACE</name>
<dbReference type="Gene3D" id="3.30.70.1430">
    <property type="entry name" value="Multidrug efflux transporter AcrB pore domain"/>
    <property type="match status" value="2"/>
</dbReference>
<dbReference type="GO" id="GO:0005886">
    <property type="term" value="C:plasma membrane"/>
    <property type="evidence" value="ECO:0007669"/>
    <property type="project" value="UniProtKB-SubCell"/>
</dbReference>
<dbReference type="GO" id="GO:0042910">
    <property type="term" value="F:xenobiotic transmembrane transporter activity"/>
    <property type="evidence" value="ECO:0007669"/>
    <property type="project" value="TreeGrafter"/>
</dbReference>
<feature type="transmembrane region" description="Helical" evidence="8">
    <location>
        <begin position="336"/>
        <end position="355"/>
    </location>
</feature>
<evidence type="ECO:0000256" key="2">
    <source>
        <dbReference type="ARBA" id="ARBA00010942"/>
    </source>
</evidence>
<dbReference type="Proteomes" id="UP000560658">
    <property type="component" value="Unassembled WGS sequence"/>
</dbReference>
<reference evidence="9" key="1">
    <citation type="submission" date="2020-08" db="EMBL/GenBank/DDBJ databases">
        <title>Genomic Encyclopedia of Type Strains, Phase IV (KMG-IV): sequencing the most valuable type-strain genomes for metagenomic binning, comparative biology and taxonomic classification.</title>
        <authorList>
            <person name="Goeker M."/>
        </authorList>
    </citation>
    <scope>NUCLEOTIDE SEQUENCE [LARGE SCALE GENOMIC DNA]</scope>
    <source>
        <strain evidence="9">DSM 105720</strain>
    </source>
</reference>
<feature type="transmembrane region" description="Helical" evidence="8">
    <location>
        <begin position="867"/>
        <end position="886"/>
    </location>
</feature>
<dbReference type="InterPro" id="IPR004763">
    <property type="entry name" value="CusA-like"/>
</dbReference>
<evidence type="ECO:0000256" key="4">
    <source>
        <dbReference type="ARBA" id="ARBA00022475"/>
    </source>
</evidence>
<dbReference type="Pfam" id="PF00873">
    <property type="entry name" value="ACR_tran"/>
    <property type="match status" value="1"/>
</dbReference>
<dbReference type="PANTHER" id="PTHR32063:SF12">
    <property type="entry name" value="CATION EFFLUX SYSTEM PROTEIN"/>
    <property type="match status" value="1"/>
</dbReference>
<feature type="transmembrane region" description="Helical" evidence="8">
    <location>
        <begin position="362"/>
        <end position="381"/>
    </location>
</feature>
<evidence type="ECO:0000256" key="8">
    <source>
        <dbReference type="SAM" id="Phobius"/>
    </source>
</evidence>
<evidence type="ECO:0000256" key="1">
    <source>
        <dbReference type="ARBA" id="ARBA00004651"/>
    </source>
</evidence>
<dbReference type="PANTHER" id="PTHR32063">
    <property type="match status" value="1"/>
</dbReference>
<feature type="transmembrane region" description="Helical" evidence="8">
    <location>
        <begin position="445"/>
        <end position="463"/>
    </location>
</feature>
<dbReference type="Gene3D" id="3.30.70.1440">
    <property type="entry name" value="Multidrug efflux transporter AcrB pore domain"/>
    <property type="match status" value="1"/>
</dbReference>
<keyword evidence="4" id="KW-1003">Cell membrane</keyword>
<feature type="transmembrane region" description="Helical" evidence="8">
    <location>
        <begin position="996"/>
        <end position="1023"/>
    </location>
</feature>
<dbReference type="GO" id="GO:0008324">
    <property type="term" value="F:monoatomic cation transmembrane transporter activity"/>
    <property type="evidence" value="ECO:0007669"/>
    <property type="project" value="InterPro"/>
</dbReference>
<keyword evidence="7 8" id="KW-0472">Membrane</keyword>
<dbReference type="Gene3D" id="3.30.2090.10">
    <property type="entry name" value="Multidrug efflux transporter AcrB TolC docking domain, DN and DC subdomains"/>
    <property type="match status" value="2"/>
</dbReference>
<sequence>MHKLVEKIIAFALRNHVLVLFLTALLFITGIVCYIHTPIEAYPDVTNTRVRIITQWQGRSAEEVEKFVTLPIMKEMNTIPRKTDVRSTSLFGLSVVTVIFEDDVDDFFAQQYSSNRMQGLELPEGAEASIEPPSGATGEIYRYVLKSKLPIREVAAINEWVVERELLSVPGVASIASFGGEEKIYEIKVNPAELRNYNLSPLEVYDAVSKSNINVGGDIIQRGSQAYVVRGIGLLESVEDIENILIEVKGGTPIKVKHVATVSVSSKPRLGQVGLDNEDDVVQGIVIMLRGQNPGEVIQNLKTKITELNERILPKDVQIEPFLDRTTLVDATVHTVMRNLLEGILLVSIVVFIFLFNWRSTLIVATVIPLSFLFAIIMLRIQGLPANLISMGALDFGLLLEGTLVIVEIVFVAMEKRSRQLGARFGSTLKGGLIKKSAGSVASHIFFAQIILVVALFPVFSFQKVEGKMFAPLAFTLGYALLGSLILSLTYVPVMCKALLHKPIVEKSNFISRFFTHNLYRVYLFSSRYRKGTLITFGVLLAVCLIRFSFWGTEFIPSMNEGAIYIRATLPNSVNLDESVKITKEMKQKLRKFDEIQFILSQTGRPNDGTDATGFFNIEFHAQLKPEKEWKRKIKKDALIAEINDSINIYPGVILAFSQPIQDNVEEYVAGVKSSLVIKIFGNDLQQLEKLADQTASAIKDVKGVEDVNVFRSIGLPELQIKLEESRMARYAVSMADAQAVVEMAIGGKAASRFYEGERTFDIQMRFQKEYRDNKDKIEKILIPTMDGKQVPLKEIADIQFITGPTFIYREGSSRYVGVGFSIRDRDLGSTIAEAQGKVKGKVQLNPENKMVWAGEFESQQRATHRLMIIIPAVLALILFLLYLNFGTVKDTLIAASAIPYAFIGGFISLWVTGTVFGISAGIGFIILFGITAIDSILLIALMKERMQRTHNLRLAIDDAVHQRVRPVLMIAFMGAMGLFPAATSHGMGSEVQKPLAIMIVGGILICMILSFTILPQVFYFAYRRDKRLKEK</sequence>